<dbReference type="SUPFAM" id="SSF74650">
    <property type="entry name" value="Galactose mutarotase-like"/>
    <property type="match status" value="1"/>
</dbReference>
<evidence type="ECO:0000313" key="4">
    <source>
        <dbReference type="EMBL" id="EMR69769.1"/>
    </source>
</evidence>
<sequence length="352" mass="37055">MADEVSFLPLGAIIQAFKVGGVNIVQGFPTQQQYVSHNSPYFGETIGRVANRISGARIGSLNAGKSYQLLANNGPNTLHGGKVGWGKRVWNGPRPVGVRAQVPGLPAFASGGETVEFSLRSEDGDEGFPGEVAVKVLYTVGRIAEEGGKEATVLVMEYEAELVGGAEETVVNMTNHSYFNLSGDPTIEGTTIQLVSADALPVDEGAIPTGGPEPFPGLSAATPFTLGATEPDIDHCFIVDPSSTSTATADAAGSVPIDTRGLPLTRLVAASHPGSGVHLEVLSTEPAFQFYTGKFINVPAVEGAPARGPRSAFCVEPGRFVNAVNEDKWKSQVLLRKGQKYGARTVYKAWKE</sequence>
<accession>M7STC6</accession>
<evidence type="ECO:0000313" key="5">
    <source>
        <dbReference type="Proteomes" id="UP000012174"/>
    </source>
</evidence>
<protein>
    <submittedName>
        <fullName evidence="4">Putative aldose 1-epimerase protein</fullName>
    </submittedName>
</protein>
<dbReference type="InterPro" id="IPR011013">
    <property type="entry name" value="Gal_mutarotase_sf_dom"/>
</dbReference>
<gene>
    <name evidence="4" type="ORF">UCREL1_3208</name>
</gene>
<dbReference type="Gene3D" id="2.70.98.10">
    <property type="match status" value="1"/>
</dbReference>
<dbReference type="PANTHER" id="PTHR10091">
    <property type="entry name" value="ALDOSE-1-EPIMERASE"/>
    <property type="match status" value="1"/>
</dbReference>
<dbReference type="InterPro" id="IPR018052">
    <property type="entry name" value="Ald1_epimerase_CS"/>
</dbReference>
<dbReference type="STRING" id="1287681.M7STC6"/>
<evidence type="ECO:0000256" key="2">
    <source>
        <dbReference type="ARBA" id="ARBA00023235"/>
    </source>
</evidence>
<dbReference type="CDD" id="cd09019">
    <property type="entry name" value="galactose_mutarotase_like"/>
    <property type="match status" value="1"/>
</dbReference>
<dbReference type="KEGG" id="ela:UCREL1_3208"/>
<dbReference type="PROSITE" id="PS00545">
    <property type="entry name" value="ALDOSE_1_EPIMERASE"/>
    <property type="match status" value="1"/>
</dbReference>
<dbReference type="OMA" id="IYHHISR"/>
<comment type="similarity">
    <text evidence="1">Belongs to the aldose epimerase family.</text>
</comment>
<dbReference type="AlphaFoldDB" id="M7STC6"/>
<evidence type="ECO:0000256" key="3">
    <source>
        <dbReference type="ARBA" id="ARBA00023277"/>
    </source>
</evidence>
<keyword evidence="3" id="KW-0119">Carbohydrate metabolism</keyword>
<dbReference type="GO" id="GO:0004034">
    <property type="term" value="F:aldose 1-epimerase activity"/>
    <property type="evidence" value="ECO:0007669"/>
    <property type="project" value="TreeGrafter"/>
</dbReference>
<dbReference type="Pfam" id="PF01263">
    <property type="entry name" value="Aldose_epim"/>
    <property type="match status" value="1"/>
</dbReference>
<dbReference type="InterPro" id="IPR008183">
    <property type="entry name" value="Aldose_1/G6P_1-epimerase"/>
</dbReference>
<dbReference type="Proteomes" id="UP000012174">
    <property type="component" value="Unassembled WGS sequence"/>
</dbReference>
<evidence type="ECO:0000256" key="1">
    <source>
        <dbReference type="ARBA" id="ARBA00006206"/>
    </source>
</evidence>
<dbReference type="GO" id="GO:0030246">
    <property type="term" value="F:carbohydrate binding"/>
    <property type="evidence" value="ECO:0007669"/>
    <property type="project" value="InterPro"/>
</dbReference>
<dbReference type="GO" id="GO:0033499">
    <property type="term" value="P:galactose catabolic process via UDP-galactose, Leloir pathway"/>
    <property type="evidence" value="ECO:0007669"/>
    <property type="project" value="TreeGrafter"/>
</dbReference>
<dbReference type="InterPro" id="IPR014718">
    <property type="entry name" value="GH-type_carb-bd"/>
</dbReference>
<organism evidence="4 5">
    <name type="scientific">Eutypa lata (strain UCR-EL1)</name>
    <name type="common">Grapevine dieback disease fungus</name>
    <name type="synonym">Eutypa armeniacae</name>
    <dbReference type="NCBI Taxonomy" id="1287681"/>
    <lineage>
        <taxon>Eukaryota</taxon>
        <taxon>Fungi</taxon>
        <taxon>Dikarya</taxon>
        <taxon>Ascomycota</taxon>
        <taxon>Pezizomycotina</taxon>
        <taxon>Sordariomycetes</taxon>
        <taxon>Xylariomycetidae</taxon>
        <taxon>Xylariales</taxon>
        <taxon>Diatrypaceae</taxon>
        <taxon>Eutypa</taxon>
    </lineage>
</organism>
<dbReference type="HOGENOM" id="CLU_031753_3_0_1"/>
<dbReference type="GO" id="GO:0006006">
    <property type="term" value="P:glucose metabolic process"/>
    <property type="evidence" value="ECO:0007669"/>
    <property type="project" value="TreeGrafter"/>
</dbReference>
<dbReference type="EMBL" id="KB706016">
    <property type="protein sequence ID" value="EMR69769.1"/>
    <property type="molecule type" value="Genomic_DNA"/>
</dbReference>
<dbReference type="PANTHER" id="PTHR10091:SF0">
    <property type="entry name" value="GALACTOSE MUTAROTASE"/>
    <property type="match status" value="1"/>
</dbReference>
<keyword evidence="2" id="KW-0413">Isomerase</keyword>
<proteinExistence type="inferred from homology"/>
<name>M7STC6_EUTLA</name>
<dbReference type="InterPro" id="IPR047215">
    <property type="entry name" value="Galactose_mutarotase-like"/>
</dbReference>
<reference evidence="5" key="1">
    <citation type="journal article" date="2013" name="Genome Announc.">
        <title>Draft genome sequence of the grapevine dieback fungus Eutypa lata UCR-EL1.</title>
        <authorList>
            <person name="Blanco-Ulate B."/>
            <person name="Rolshausen P.E."/>
            <person name="Cantu D."/>
        </authorList>
    </citation>
    <scope>NUCLEOTIDE SEQUENCE [LARGE SCALE GENOMIC DNA]</scope>
    <source>
        <strain evidence="5">UCR-EL1</strain>
    </source>
</reference>
<dbReference type="OrthoDB" id="274691at2759"/>
<keyword evidence="5" id="KW-1185">Reference proteome</keyword>
<dbReference type="eggNOG" id="KOG1604">
    <property type="taxonomic scope" value="Eukaryota"/>
</dbReference>